<dbReference type="AlphaFoldDB" id="A0A8J3T366"/>
<gene>
    <name evidence="1" type="ORF">Pta02_54310</name>
</gene>
<dbReference type="RefSeq" id="WP_203877700.1">
    <property type="nucleotide sequence ID" value="NZ_BOOK01000038.1"/>
</dbReference>
<evidence type="ECO:0000313" key="1">
    <source>
        <dbReference type="EMBL" id="GII03423.1"/>
    </source>
</evidence>
<sequence>MGDALLAVGTRKGLFLARSTGGGPFEVEPVRFSTIGVPSVALDTRATDSGGSAPRILAGIEYGHFGPSVMWSDDLGATWQEADRPPIAFPEETGAALARVWQLTPSPSEPDVVWAGVEPGALFRSEDRGATYSLVEGLWNHPHRARWQPGGGGLCMHTVLPHPTDPKTMGVAVSTGGFYRSTDAGASWEAANQGIRAPFMPEGSQYPEYGQCVHKVAMHPARPERLFLQHHFGVYRSDDFGGSWTSIGDTLPSDFGFPLVVHPERPDTVYVFPLTADMDRTPVDHRCRVYRSDDAGESWQALSDGLPEDAVHASVLRDAMCASPAGVFFGTRDGEVYGSRDDGESWFTVARHLPDVLTVRAALL</sequence>
<dbReference type="Pfam" id="PF15899">
    <property type="entry name" value="BNR_6"/>
    <property type="match status" value="1"/>
</dbReference>
<reference evidence="1" key="1">
    <citation type="submission" date="2021-01" db="EMBL/GenBank/DDBJ databases">
        <title>Whole genome shotgun sequence of Planobispora takensis NBRC 109077.</title>
        <authorList>
            <person name="Komaki H."/>
            <person name="Tamura T."/>
        </authorList>
    </citation>
    <scope>NUCLEOTIDE SEQUENCE</scope>
    <source>
        <strain evidence="1">NBRC 109077</strain>
    </source>
</reference>
<name>A0A8J3T366_9ACTN</name>
<comment type="caution">
    <text evidence="1">The sequence shown here is derived from an EMBL/GenBank/DDBJ whole genome shotgun (WGS) entry which is preliminary data.</text>
</comment>
<accession>A0A8J3T366</accession>
<organism evidence="1 2">
    <name type="scientific">Planobispora takensis</name>
    <dbReference type="NCBI Taxonomy" id="1367882"/>
    <lineage>
        <taxon>Bacteria</taxon>
        <taxon>Bacillati</taxon>
        <taxon>Actinomycetota</taxon>
        <taxon>Actinomycetes</taxon>
        <taxon>Streptosporangiales</taxon>
        <taxon>Streptosporangiaceae</taxon>
        <taxon>Planobispora</taxon>
    </lineage>
</organism>
<dbReference type="InterPro" id="IPR015943">
    <property type="entry name" value="WD40/YVTN_repeat-like_dom_sf"/>
</dbReference>
<dbReference type="GO" id="GO:0010411">
    <property type="term" value="P:xyloglucan metabolic process"/>
    <property type="evidence" value="ECO:0007669"/>
    <property type="project" value="TreeGrafter"/>
</dbReference>
<evidence type="ECO:0000313" key="2">
    <source>
        <dbReference type="Proteomes" id="UP000634476"/>
    </source>
</evidence>
<keyword evidence="1" id="KW-0378">Hydrolase</keyword>
<dbReference type="SUPFAM" id="SSF110296">
    <property type="entry name" value="Oligoxyloglucan reducing end-specific cellobiohydrolase"/>
    <property type="match status" value="1"/>
</dbReference>
<dbReference type="PANTHER" id="PTHR43739:SF5">
    <property type="entry name" value="EXO-ALPHA-SIALIDASE"/>
    <property type="match status" value="1"/>
</dbReference>
<dbReference type="Gene3D" id="2.130.10.10">
    <property type="entry name" value="YVTN repeat-like/Quinoprotein amine dehydrogenase"/>
    <property type="match status" value="1"/>
</dbReference>
<dbReference type="InterPro" id="IPR052025">
    <property type="entry name" value="Xyloglucanase_GH74"/>
</dbReference>
<dbReference type="GO" id="GO:0016787">
    <property type="term" value="F:hydrolase activity"/>
    <property type="evidence" value="ECO:0007669"/>
    <property type="project" value="UniProtKB-KW"/>
</dbReference>
<dbReference type="InterPro" id="IPR002860">
    <property type="entry name" value="BNR_rpt"/>
</dbReference>
<dbReference type="Proteomes" id="UP000634476">
    <property type="component" value="Unassembled WGS sequence"/>
</dbReference>
<dbReference type="PANTHER" id="PTHR43739">
    <property type="entry name" value="XYLOGLUCANASE (EUROFUNG)"/>
    <property type="match status" value="1"/>
</dbReference>
<dbReference type="EMBL" id="BOOK01000038">
    <property type="protein sequence ID" value="GII03423.1"/>
    <property type="molecule type" value="Genomic_DNA"/>
</dbReference>
<proteinExistence type="predicted"/>
<dbReference type="CDD" id="cd15482">
    <property type="entry name" value="Sialidase_non-viral"/>
    <property type="match status" value="2"/>
</dbReference>
<keyword evidence="2" id="KW-1185">Reference proteome</keyword>
<protein>
    <submittedName>
        <fullName evidence="1">Glycosyl hydrolase</fullName>
    </submittedName>
</protein>